<sequence length="138" mass="15583">MSEKSGEKSKVPVPQKRPETEKFWEGCKEGKLLLQKCNDCGEYIFYPRALCPHCMSQSLSWVESSGRGEVYTFSIHHRGPTPGFKPPYVVALIDLEEGVRIMSNVIGCDPNEVKIGMKVKVTFEQLSEDIYLPKFVPA</sequence>
<feature type="domain" description="ChsH2 C-terminal OB-fold" evidence="1">
    <location>
        <begin position="61"/>
        <end position="124"/>
    </location>
</feature>
<evidence type="ECO:0000313" key="4">
    <source>
        <dbReference type="Proteomes" id="UP001225644"/>
    </source>
</evidence>
<reference evidence="3 4" key="1">
    <citation type="submission" date="2023-07" db="EMBL/GenBank/DDBJ databases">
        <title>Genomic Encyclopedia of Type Strains, Phase IV (KMG-IV): sequencing the most valuable type-strain genomes for metagenomic binning, comparative biology and taxonomic classification.</title>
        <authorList>
            <person name="Goeker M."/>
        </authorList>
    </citation>
    <scope>NUCLEOTIDE SEQUENCE [LARGE SCALE GENOMIC DNA]</scope>
    <source>
        <strain evidence="3 4">DSM 12396</strain>
    </source>
</reference>
<dbReference type="InterPro" id="IPR022002">
    <property type="entry name" value="ChsH2_Znr"/>
</dbReference>
<evidence type="ECO:0000313" key="3">
    <source>
        <dbReference type="EMBL" id="MDQ0287316.1"/>
    </source>
</evidence>
<dbReference type="RefSeq" id="WP_307403180.1">
    <property type="nucleotide sequence ID" value="NZ_JAUSUX010000023.1"/>
</dbReference>
<evidence type="ECO:0000259" key="2">
    <source>
        <dbReference type="Pfam" id="PF12172"/>
    </source>
</evidence>
<proteinExistence type="predicted"/>
<protein>
    <submittedName>
        <fullName evidence="3">OB-fold protein</fullName>
    </submittedName>
</protein>
<evidence type="ECO:0000259" key="1">
    <source>
        <dbReference type="Pfam" id="PF01796"/>
    </source>
</evidence>
<name>A0ABU0B5V9_9FIRM</name>
<dbReference type="PANTHER" id="PTHR34075">
    <property type="entry name" value="BLR3430 PROTEIN"/>
    <property type="match status" value="1"/>
</dbReference>
<gene>
    <name evidence="3" type="ORF">J2Z49_002437</name>
</gene>
<organism evidence="3 4">
    <name type="scientific">Desulfofundulus luciae</name>
    <dbReference type="NCBI Taxonomy" id="74702"/>
    <lineage>
        <taxon>Bacteria</taxon>
        <taxon>Bacillati</taxon>
        <taxon>Bacillota</taxon>
        <taxon>Clostridia</taxon>
        <taxon>Eubacteriales</taxon>
        <taxon>Peptococcaceae</taxon>
        <taxon>Desulfofundulus</taxon>
    </lineage>
</organism>
<dbReference type="Gene3D" id="6.10.30.10">
    <property type="match status" value="1"/>
</dbReference>
<dbReference type="EMBL" id="JAUSUX010000023">
    <property type="protein sequence ID" value="MDQ0287316.1"/>
    <property type="molecule type" value="Genomic_DNA"/>
</dbReference>
<dbReference type="Pfam" id="PF12172">
    <property type="entry name" value="zf-ChsH2"/>
    <property type="match status" value="1"/>
</dbReference>
<dbReference type="SUPFAM" id="SSF50249">
    <property type="entry name" value="Nucleic acid-binding proteins"/>
    <property type="match status" value="1"/>
</dbReference>
<feature type="domain" description="ChsH2 rubredoxin-like zinc ribbon" evidence="2">
    <location>
        <begin position="24"/>
        <end position="59"/>
    </location>
</feature>
<dbReference type="Proteomes" id="UP001225644">
    <property type="component" value="Unassembled WGS sequence"/>
</dbReference>
<dbReference type="InterPro" id="IPR002878">
    <property type="entry name" value="ChsH2_C"/>
</dbReference>
<dbReference type="InterPro" id="IPR012340">
    <property type="entry name" value="NA-bd_OB-fold"/>
</dbReference>
<dbReference type="Pfam" id="PF01796">
    <property type="entry name" value="OB_ChsH2_C"/>
    <property type="match status" value="1"/>
</dbReference>
<accession>A0ABU0B5V9</accession>
<dbReference type="InterPro" id="IPR052513">
    <property type="entry name" value="Thioester_dehydratase-like"/>
</dbReference>
<dbReference type="PANTHER" id="PTHR34075:SF5">
    <property type="entry name" value="BLR3430 PROTEIN"/>
    <property type="match status" value="1"/>
</dbReference>
<comment type="caution">
    <text evidence="3">The sequence shown here is derived from an EMBL/GenBank/DDBJ whole genome shotgun (WGS) entry which is preliminary data.</text>
</comment>
<keyword evidence="4" id="KW-1185">Reference proteome</keyword>